<dbReference type="OMA" id="CPWKTSY"/>
<evidence type="ECO:0000313" key="3">
    <source>
        <dbReference type="EMBL" id="KAH7288631.1"/>
    </source>
</evidence>
<reference evidence="3" key="1">
    <citation type="submission" date="2021-08" db="EMBL/GenBank/DDBJ databases">
        <title>WGS assembly of Ceratopteris richardii.</title>
        <authorList>
            <person name="Marchant D.B."/>
            <person name="Chen G."/>
            <person name="Jenkins J."/>
            <person name="Shu S."/>
            <person name="Leebens-Mack J."/>
            <person name="Grimwood J."/>
            <person name="Schmutz J."/>
            <person name="Soltis P."/>
            <person name="Soltis D."/>
            <person name="Chen Z.-H."/>
        </authorList>
    </citation>
    <scope>NUCLEOTIDE SEQUENCE</scope>
    <source>
        <strain evidence="3">Whitten #5841</strain>
        <tissue evidence="3">Leaf</tissue>
    </source>
</reference>
<dbReference type="GO" id="GO:0080153">
    <property type="term" value="P:negative regulation of reductive pentose-phosphate cycle"/>
    <property type="evidence" value="ECO:0007669"/>
    <property type="project" value="TreeGrafter"/>
</dbReference>
<sequence length="130" mass="14112">MASLATVSFVASPASVSLPRVSSTSKISSSPCAGFSAITTRTCPSLRLRIVAMANPSSDIKEVLSQRIKEAEEVCVADSSSRECAVAWDEVEELSAEIAHKRVKQEDKKDPLEEFCKDAPEADECRVYED</sequence>
<dbReference type="PANTHER" id="PTHR33921">
    <property type="entry name" value="CALVIN CYCLE PROTEIN CP12-2, CHLOROPLASTIC"/>
    <property type="match status" value="1"/>
</dbReference>
<comment type="caution">
    <text evidence="3">The sequence shown here is derived from an EMBL/GenBank/DDBJ whole genome shotgun (WGS) entry which is preliminary data.</text>
</comment>
<gene>
    <name evidence="3" type="ORF">KP509_31G034600</name>
</gene>
<protein>
    <recommendedName>
        <fullName evidence="2">CP12 domain-containing protein</fullName>
    </recommendedName>
</protein>
<feature type="disulfide bond" evidence="1">
    <location>
        <begin position="116"/>
        <end position="125"/>
    </location>
</feature>
<evidence type="ECO:0000313" key="4">
    <source>
        <dbReference type="Proteomes" id="UP000825935"/>
    </source>
</evidence>
<dbReference type="AlphaFoldDB" id="A0A8T2QYW5"/>
<dbReference type="Proteomes" id="UP000825935">
    <property type="component" value="Chromosome 31"/>
</dbReference>
<accession>A0A8T2QYW5</accession>
<feature type="disulfide bond" evidence="1">
    <location>
        <begin position="75"/>
        <end position="84"/>
    </location>
</feature>
<keyword evidence="1" id="KW-1015">Disulfide bond</keyword>
<dbReference type="InterPro" id="IPR003823">
    <property type="entry name" value="CP12_dom"/>
</dbReference>
<dbReference type="EMBL" id="CM035436">
    <property type="protein sequence ID" value="KAH7288631.1"/>
    <property type="molecule type" value="Genomic_DNA"/>
</dbReference>
<dbReference type="PANTHER" id="PTHR33921:SF15">
    <property type="entry name" value="CALVIN CYCLE PROTEIN CP12-2, CHLOROPLASTIC"/>
    <property type="match status" value="1"/>
</dbReference>
<name>A0A8T2QYW5_CERRI</name>
<evidence type="ECO:0000256" key="1">
    <source>
        <dbReference type="PIRSR" id="PIRSR639314-50"/>
    </source>
</evidence>
<dbReference type="GO" id="GO:0009507">
    <property type="term" value="C:chloroplast"/>
    <property type="evidence" value="ECO:0007669"/>
    <property type="project" value="TreeGrafter"/>
</dbReference>
<dbReference type="SMART" id="SM01093">
    <property type="entry name" value="CP12"/>
    <property type="match status" value="1"/>
</dbReference>
<evidence type="ECO:0000259" key="2">
    <source>
        <dbReference type="SMART" id="SM01093"/>
    </source>
</evidence>
<dbReference type="InterPro" id="IPR039314">
    <property type="entry name" value="CP12-like"/>
</dbReference>
<organism evidence="3 4">
    <name type="scientific">Ceratopteris richardii</name>
    <name type="common">Triangle waterfern</name>
    <dbReference type="NCBI Taxonomy" id="49495"/>
    <lineage>
        <taxon>Eukaryota</taxon>
        <taxon>Viridiplantae</taxon>
        <taxon>Streptophyta</taxon>
        <taxon>Embryophyta</taxon>
        <taxon>Tracheophyta</taxon>
        <taxon>Polypodiopsida</taxon>
        <taxon>Polypodiidae</taxon>
        <taxon>Polypodiales</taxon>
        <taxon>Pteridineae</taxon>
        <taxon>Pteridaceae</taxon>
        <taxon>Parkerioideae</taxon>
        <taxon>Ceratopteris</taxon>
    </lineage>
</organism>
<dbReference type="Pfam" id="PF02672">
    <property type="entry name" value="CP12"/>
    <property type="match status" value="1"/>
</dbReference>
<feature type="domain" description="CP12" evidence="2">
    <location>
        <begin position="60"/>
        <end position="130"/>
    </location>
</feature>
<keyword evidence="4" id="KW-1185">Reference proteome</keyword>
<dbReference type="OrthoDB" id="4362at2759"/>
<proteinExistence type="predicted"/>